<dbReference type="EMBL" id="JACAGB010000003">
    <property type="protein sequence ID" value="KAF6374209.1"/>
    <property type="molecule type" value="Genomic_DNA"/>
</dbReference>
<feature type="compositionally biased region" description="Basic and acidic residues" evidence="1">
    <location>
        <begin position="1"/>
        <end position="15"/>
    </location>
</feature>
<gene>
    <name evidence="2" type="ORF">mPipKuh1_009445</name>
</gene>
<evidence type="ECO:0000313" key="3">
    <source>
        <dbReference type="Proteomes" id="UP000558488"/>
    </source>
</evidence>
<comment type="caution">
    <text evidence="2">The sequence shown here is derived from an EMBL/GenBank/DDBJ whole genome shotgun (WGS) entry which is preliminary data.</text>
</comment>
<feature type="compositionally biased region" description="Low complexity" evidence="1">
    <location>
        <begin position="127"/>
        <end position="136"/>
    </location>
</feature>
<evidence type="ECO:0000256" key="1">
    <source>
        <dbReference type="SAM" id="MobiDB-lite"/>
    </source>
</evidence>
<accession>A0A7J7ZJB6</accession>
<reference evidence="2 3" key="1">
    <citation type="journal article" date="2020" name="Nature">
        <title>Six reference-quality genomes reveal evolution of bat adaptations.</title>
        <authorList>
            <person name="Jebb D."/>
            <person name="Huang Z."/>
            <person name="Pippel M."/>
            <person name="Hughes G.M."/>
            <person name="Lavrichenko K."/>
            <person name="Devanna P."/>
            <person name="Winkler S."/>
            <person name="Jermiin L.S."/>
            <person name="Skirmuntt E.C."/>
            <person name="Katzourakis A."/>
            <person name="Burkitt-Gray L."/>
            <person name="Ray D.A."/>
            <person name="Sullivan K.A.M."/>
            <person name="Roscito J.G."/>
            <person name="Kirilenko B.M."/>
            <person name="Davalos L.M."/>
            <person name="Corthals A.P."/>
            <person name="Power M.L."/>
            <person name="Jones G."/>
            <person name="Ransome R.D."/>
            <person name="Dechmann D.K.N."/>
            <person name="Locatelli A.G."/>
            <person name="Puechmaille S.J."/>
            <person name="Fedrigo O."/>
            <person name="Jarvis E.D."/>
            <person name="Hiller M."/>
            <person name="Vernes S.C."/>
            <person name="Myers E.W."/>
            <person name="Teeling E.C."/>
        </authorList>
    </citation>
    <scope>NUCLEOTIDE SEQUENCE [LARGE SCALE GENOMIC DNA]</scope>
    <source>
        <strain evidence="2">MPipKuh1</strain>
        <tissue evidence="2">Flight muscle</tissue>
    </source>
</reference>
<name>A0A7J7ZJB6_PIPKU</name>
<organism evidence="2 3">
    <name type="scientific">Pipistrellus kuhlii</name>
    <name type="common">Kuhl's pipistrelle</name>
    <dbReference type="NCBI Taxonomy" id="59472"/>
    <lineage>
        <taxon>Eukaryota</taxon>
        <taxon>Metazoa</taxon>
        <taxon>Chordata</taxon>
        <taxon>Craniata</taxon>
        <taxon>Vertebrata</taxon>
        <taxon>Euteleostomi</taxon>
        <taxon>Mammalia</taxon>
        <taxon>Eutheria</taxon>
        <taxon>Laurasiatheria</taxon>
        <taxon>Chiroptera</taxon>
        <taxon>Yangochiroptera</taxon>
        <taxon>Vespertilionidae</taxon>
        <taxon>Pipistrellus</taxon>
    </lineage>
</organism>
<sequence>MKPEREPQEARERQTSRRGTSGRNAEKGNGRRSLKKRGRGQERHSQTEVYIFLFKGLFKHGGLEEEKGKFREGVGSENYPSHSKNAPEGKNGARSAWSSFVGQGCPTDGWAGSPSPHSHPLQATRASWLSLSSSSL</sequence>
<dbReference type="AlphaFoldDB" id="A0A7J7ZJB6"/>
<keyword evidence="3" id="KW-1185">Reference proteome</keyword>
<evidence type="ECO:0000313" key="2">
    <source>
        <dbReference type="EMBL" id="KAF6374209.1"/>
    </source>
</evidence>
<proteinExistence type="predicted"/>
<feature type="region of interest" description="Disordered" evidence="1">
    <location>
        <begin position="69"/>
        <end position="136"/>
    </location>
</feature>
<feature type="region of interest" description="Disordered" evidence="1">
    <location>
        <begin position="1"/>
        <end position="46"/>
    </location>
</feature>
<protein>
    <submittedName>
        <fullName evidence="2">Uncharacterized protein</fullName>
    </submittedName>
</protein>
<dbReference type="Proteomes" id="UP000558488">
    <property type="component" value="Unassembled WGS sequence"/>
</dbReference>